<evidence type="ECO:0008006" key="4">
    <source>
        <dbReference type="Google" id="ProtNLM"/>
    </source>
</evidence>
<sequence length="68" mass="7465">MGRTIVTIFWSILYSMIISFIAGPLTKNSGNMTEAVIFGVVFGILFSLIIPTITAHSHKDDSKFSSLK</sequence>
<keyword evidence="1" id="KW-1133">Transmembrane helix</keyword>
<proteinExistence type="predicted"/>
<dbReference type="RefSeq" id="WP_212780661.1">
    <property type="nucleotide sequence ID" value="NZ_BMAY01000005.1"/>
</dbReference>
<dbReference type="EMBL" id="BMAY01000005">
    <property type="protein sequence ID" value="GFZ26966.1"/>
    <property type="molecule type" value="Genomic_DNA"/>
</dbReference>
<keyword evidence="1" id="KW-0472">Membrane</keyword>
<dbReference type="Pfam" id="PF11151">
    <property type="entry name" value="DUF2929"/>
    <property type="match status" value="1"/>
</dbReference>
<protein>
    <recommendedName>
        <fullName evidence="4">DUF2929 family protein</fullName>
    </recommendedName>
</protein>
<keyword evidence="3" id="KW-1185">Reference proteome</keyword>
<dbReference type="InterPro" id="IPR021324">
    <property type="entry name" value="DUF2929"/>
</dbReference>
<comment type="caution">
    <text evidence="2">The sequence shown here is derived from an EMBL/GenBank/DDBJ whole genome shotgun (WGS) entry which is preliminary data.</text>
</comment>
<reference evidence="2" key="1">
    <citation type="submission" date="2020-08" db="EMBL/GenBank/DDBJ databases">
        <title>Taxonomic study for Lactobacillus species isolated from hardwood bark.</title>
        <authorList>
            <person name="Tohno M."/>
            <person name="Tanizawa Y."/>
        </authorList>
    </citation>
    <scope>NUCLEOTIDE SEQUENCE</scope>
    <source>
        <strain evidence="2">B40</strain>
    </source>
</reference>
<gene>
    <name evidence="2" type="ORF">LCB40_08460</name>
</gene>
<feature type="transmembrane region" description="Helical" evidence="1">
    <location>
        <begin position="5"/>
        <end position="23"/>
    </location>
</feature>
<evidence type="ECO:0000256" key="1">
    <source>
        <dbReference type="SAM" id="Phobius"/>
    </source>
</evidence>
<keyword evidence="1" id="KW-0812">Transmembrane</keyword>
<accession>A0A916QGM3</accession>
<organism evidence="2 3">
    <name type="scientific">Lactobacillus corticis</name>
    <dbReference type="NCBI Taxonomy" id="2201249"/>
    <lineage>
        <taxon>Bacteria</taxon>
        <taxon>Bacillati</taxon>
        <taxon>Bacillota</taxon>
        <taxon>Bacilli</taxon>
        <taxon>Lactobacillales</taxon>
        <taxon>Lactobacillaceae</taxon>
        <taxon>Lactobacillus</taxon>
    </lineage>
</organism>
<name>A0A916QGM3_9LACO</name>
<feature type="transmembrane region" description="Helical" evidence="1">
    <location>
        <begin position="35"/>
        <end position="55"/>
    </location>
</feature>
<dbReference type="AlphaFoldDB" id="A0A916QGM3"/>
<evidence type="ECO:0000313" key="3">
    <source>
        <dbReference type="Proteomes" id="UP000677218"/>
    </source>
</evidence>
<dbReference type="Proteomes" id="UP000677218">
    <property type="component" value="Unassembled WGS sequence"/>
</dbReference>
<evidence type="ECO:0000313" key="2">
    <source>
        <dbReference type="EMBL" id="GFZ26966.1"/>
    </source>
</evidence>